<dbReference type="PANTHER" id="PTHR46601:SF2">
    <property type="entry name" value="UBIQUITIN-LIKE PROTEASE FAMILY PROFILE DOMAIN-CONTAINING PROTEIN"/>
    <property type="match status" value="1"/>
</dbReference>
<name>A0A4Y2DNW7_ARAVE</name>
<evidence type="ECO:0000313" key="2">
    <source>
        <dbReference type="Proteomes" id="UP000499080"/>
    </source>
</evidence>
<protein>
    <submittedName>
        <fullName evidence="1">Uncharacterized protein</fullName>
    </submittedName>
</protein>
<dbReference type="EMBL" id="BGPR01000405">
    <property type="protein sequence ID" value="GBM18513.1"/>
    <property type="molecule type" value="Genomic_DNA"/>
</dbReference>
<dbReference type="AlphaFoldDB" id="A0A4Y2DNW7"/>
<comment type="caution">
    <text evidence="1">The sequence shown here is derived from an EMBL/GenBank/DDBJ whole genome shotgun (WGS) entry which is preliminary data.</text>
</comment>
<evidence type="ECO:0000313" key="1">
    <source>
        <dbReference type="EMBL" id="GBM18513.1"/>
    </source>
</evidence>
<accession>A0A4Y2DNW7</accession>
<reference evidence="1 2" key="1">
    <citation type="journal article" date="2019" name="Sci. Rep.">
        <title>Orb-weaving spider Araneus ventricosus genome elucidates the spidroin gene catalogue.</title>
        <authorList>
            <person name="Kono N."/>
            <person name="Nakamura H."/>
            <person name="Ohtoshi R."/>
            <person name="Moran D.A.P."/>
            <person name="Shinohara A."/>
            <person name="Yoshida Y."/>
            <person name="Fujiwara M."/>
            <person name="Mori M."/>
            <person name="Tomita M."/>
            <person name="Arakawa K."/>
        </authorList>
    </citation>
    <scope>NUCLEOTIDE SEQUENCE [LARGE SCALE GENOMIC DNA]</scope>
</reference>
<keyword evidence="2" id="KW-1185">Reference proteome</keyword>
<dbReference type="PANTHER" id="PTHR46601">
    <property type="entry name" value="ULP_PROTEASE DOMAIN-CONTAINING PROTEIN"/>
    <property type="match status" value="1"/>
</dbReference>
<gene>
    <name evidence="1" type="ORF">AVEN_252291_1</name>
</gene>
<dbReference type="OrthoDB" id="6437751at2759"/>
<proteinExistence type="predicted"/>
<dbReference type="Proteomes" id="UP000499080">
    <property type="component" value="Unassembled WGS sequence"/>
</dbReference>
<organism evidence="1 2">
    <name type="scientific">Araneus ventricosus</name>
    <name type="common">Orbweaver spider</name>
    <name type="synonym">Epeira ventricosa</name>
    <dbReference type="NCBI Taxonomy" id="182803"/>
    <lineage>
        <taxon>Eukaryota</taxon>
        <taxon>Metazoa</taxon>
        <taxon>Ecdysozoa</taxon>
        <taxon>Arthropoda</taxon>
        <taxon>Chelicerata</taxon>
        <taxon>Arachnida</taxon>
        <taxon>Araneae</taxon>
        <taxon>Araneomorphae</taxon>
        <taxon>Entelegynae</taxon>
        <taxon>Araneoidea</taxon>
        <taxon>Araneidae</taxon>
        <taxon>Araneus</taxon>
    </lineage>
</organism>
<sequence length="437" mass="50533">MYFKRSYKGQKNLTEVRKSVQKFLEDDLHSHMCPGKKDTITRGRMKMQRRVLLDSLKHLHRKYINNGGTFMSYTQFCLLRPFWVVQPTLKDRETCLCVLHCNTKELLKKLHLYRVIKESTTKDICNTVCCKRSYACMFRICQHCKEKKLKMVNQTNEFKNCEVKYSKWIKTQKITQVKGEEKKVKITSKIVIQNKAATLLEELNKVLPVYLKHIFIIEHQNNQRKHLIMNLSPNEILLHIDFSENYALKYYSEVQAAHFGASKKQLSLHTGVLYFEENTKDLDKNAEADDGTKNLSFCTVSENLDHGAHAVWAHLKPILEELVPNNVSSKVYSVHFWSDGPGLQYKNLFNFFYLTELLPILCPSIKRSTWNFSAAGHGKRAMDGVGGALKRMADTLIARGTDITDSDSFLQNLKKTETTVKLYKTENTDIANNLSDS</sequence>